<protein>
    <submittedName>
        <fullName evidence="4">Myosin class ii heavy chain</fullName>
    </submittedName>
</protein>
<feature type="compositionally biased region" description="Polar residues" evidence="3">
    <location>
        <begin position="1322"/>
        <end position="1333"/>
    </location>
</feature>
<feature type="compositionally biased region" description="Polar residues" evidence="3">
    <location>
        <begin position="2593"/>
        <end position="2604"/>
    </location>
</feature>
<dbReference type="PANTHER" id="PTHR32083:SF0">
    <property type="entry name" value="CILIA AND FLAGELLA-ASSOCIATED PROTEIN 58"/>
    <property type="match status" value="1"/>
</dbReference>
<feature type="compositionally biased region" description="Basic and acidic residues" evidence="3">
    <location>
        <begin position="1194"/>
        <end position="1210"/>
    </location>
</feature>
<keyword evidence="5" id="KW-1185">Reference proteome</keyword>
<evidence type="ECO:0000313" key="4">
    <source>
        <dbReference type="EMBL" id="EPE04644.1"/>
    </source>
</evidence>
<feature type="compositionally biased region" description="Pro residues" evidence="3">
    <location>
        <begin position="1451"/>
        <end position="1460"/>
    </location>
</feature>
<dbReference type="VEuPathDB" id="FungiDB:F503_06193"/>
<feature type="compositionally biased region" description="Polar residues" evidence="3">
    <location>
        <begin position="1137"/>
        <end position="1152"/>
    </location>
</feature>
<dbReference type="OrthoDB" id="1293114at2759"/>
<feature type="compositionally biased region" description="Low complexity" evidence="3">
    <location>
        <begin position="131"/>
        <end position="144"/>
    </location>
</feature>
<feature type="compositionally biased region" description="Polar residues" evidence="3">
    <location>
        <begin position="721"/>
        <end position="738"/>
    </location>
</feature>
<evidence type="ECO:0000313" key="5">
    <source>
        <dbReference type="Proteomes" id="UP000016923"/>
    </source>
</evidence>
<feature type="region of interest" description="Disordered" evidence="3">
    <location>
        <begin position="1700"/>
        <end position="1747"/>
    </location>
</feature>
<feature type="compositionally biased region" description="Polar residues" evidence="3">
    <location>
        <begin position="1071"/>
        <end position="1088"/>
    </location>
</feature>
<keyword evidence="1 2" id="KW-0175">Coiled coil</keyword>
<feature type="compositionally biased region" description="Low complexity" evidence="3">
    <location>
        <begin position="2574"/>
        <end position="2586"/>
    </location>
</feature>
<sequence length="2690" mass="294432">MPSSHTSRRSLTTSSSPPSFTSLPRAPAQEDYSGSRPPLPRPRRPHTPPSPRLPTSPRTPTSPAWSTASTADAGPSPSLPAIPAPRLPERVQALLRTPPPAEEEDEDDDDDNHFVTASWGSPYPRSDTSHLRLSSESSEPSDGSPIHHLAFHTPFLRPAPFFPDDQQDNQDTEDDELSQSDDDDRLSSPSFSLQASSALVSATVLANRARRPARGLTEDWIRQHTTGDLGSEARLWLSDSSSAGDSENSSLSGSLSGDDDTNVNTTSTTAPVNKQSQRKHSQNQEDDELSLRTPRANHINRQNAPRSPSTLVSPSQQPRGKHSAHHPRYQSSLETLRESDLNRVKRRDPDHTRDRSTSASTSVLMDSPSTSNGPEKAASNGSISEPPAVPAPMTVGTPSERPSTPTAKRASFVPLPSTPQQKPSPSGKREADVSLDPLGGEFPVAKVAASPRKTPRRVKKKLPWKGKSILVLLPIDENRGKPGKAPKPLSQSAVENMLRSWDELGYDIDGFDLDRATTQNDFDYYDVSSRSMSRPSWPDEGDVVKERAERKYPIQLPDLNAWSNYVQELNEAKLRALGVSFGDDEPPLPPSITPSAAAIASISRQNSVPIYPPLPFSPPIPTSSASSGIHGAQQFAFPGTFMPGAGGIIGSSAAQSPSIPSAASPIPFGVNSRFNNRQSISIPASHFQMPTTPGGFSPQALLLQNGLARGGSPSLAALSSVMSPTSPYTPDSSFTSPPLHQRHQSLQYPMMQYPQLQTSARASPRLQDLREIEEVAEEKHTNSKSPSKTPEPSAAQPFTLHNASFNPQNDIDSAEYHLEEQFREQFEHDRDYSPHGGKDAADAYNNTKPPLSQHARGLSVQFASNSAPIQRFRDDTSDGPLPLHHPRPHSRGHSLANAYYEPEVAKAVTAASAAVLENAAAHNGIALADDSYEIMTNPSNVGTPIQQGLDFASVLQEQQKQIHQRSFSTASNPWSENAGSFSGNKRSSMRQISHGSKASMSSLNVDAPEFKFNPGASSTFQPSFNSSIGSNGNANGNYLFGSVPNPSSEPFQPSMSIFQAGLGPNAPPSAEPSQFSVPSTIPTSNSGNKINVNAPTFSPGQSEFSFSSTGPKFRPDAPAFTPLHSFTDSLTSPIVSGNESFNGSNRPTSSIFGNIDLNIPNPGKQPKKSKAVPIIRPSSSHTPPPQNDNEDKENETKYDNEGHVVDDSRVKRARATPVDGEDDEVLFADSNNDLTALVATPSPSPRVEVAADKSADEAADEAAEEAPAAEVEAEAEAEVKAELEDYLEIPLTVAEATEEPEVEDGIAETEKEHDEDLAAEDTTMSSTVLSESTDAAKMPATTSPSEFSPLPSALPWTPFDFGSEKDMAEFNSARPMGDSVFRHKKSLSATAKPFVPTASFRDSVVSFAPDEFKDDDDEHILPTTESIEDEDKATLAATPVVAMESFVSFSSPPPPPPPATEKPKAKGLSASRYATSSPPPPPPKNRGLASSRYATSSPPPPVPSKDVESVFSEQQFVMPVPESDFQDELNAGVGAMDDAMGNNDYEPTFEEIDDIMRHLNEIDSAQGANKGPEPWQQTPTMSAAVIQPPVNLLAPSPSRSYQQLVHNEEAELELPQQPMQSTELEDPFVDQAHYNIEGPGHVSVRSLPSEWEGDFAGEEQLKLESRVNFFDGHVNDIVGGLLAARLDPLEKSLDRIQHAIAGMTRGTPSSRREYRSNSGEMKESDADDEDDEMPPVPRRSMSPRRDRRMEQIRAVVLDAFATHQSNNFLQLPSIAPKDEDSITGEALASILKSIADVKEHVGQVVESTATAREIAGEQEEDEHKKRSMSLETRVAELEERLRLEQTRTDAEITARRAADDHAAELRRQLELAETKIEVEMMNRSAFDQRVADLEDKLKHQEERTESELTTRQAAEDRLAEVERQFRIATEEEARLRDAVEERDDTLKTLSKNSNKERLRLAVLEASQVNSEQTHSDLQNRLNVLESSLRDKAQESRHWRAEAERAIDLSQRQDNDLIQTTTELRHLKRVVDTLGTQLEENDRLRDSWRSKFVSLQEDMSRAAREVAEESARFIKREQTLLARHEVLDAKLQAEARTRERLESELERLEGGERQAMRAVSECKRLETLLGELRTENHKLQQSSMRSQAEFEEARESAAREVQRTRDAMHSEIDNANHQVNVVRGDLEDQVSRARAQLDQVKLDSDTAKARLEMLLEEAESTKQTALDAFEASKRSALEVVQQRHQNEIEDMQVRYERQINNTTEDAQRAEQNLLERLSISTSKTEHLQERVAHLEEKLDIAREAAQAAAKSATAAAAKAAADATGYSGLTASAALQPAVTVKALHHGLGLPEKISPQALRESIFVLQEQLQQREQRIEELEQTLEKVDPEADVKIAKRDDEITWLRELLAVRHSDLKDIITALGREEHDPDRVRDAVIRLQANLQMEEQERERAMNGGSAIKLPTLAASIRDIAATPRVAQAVGPLAAAWGNWRKSNLLNSSPSAPTPSAAPAASATRRRNGSSTTATPSRRAPSSSISSRASRAGSIAQVLPQQQSGDSSFLSGLMTPPMSSRQALLAQQQQQQQDEQLDEQPSQPTAFSQTGRRYTGGRQPVSRRTSRTDNKIVAPSVIDESDSGSVSGPGRDEVATPPPTNFRRASRSQPVTPPMMHQSAYDSDAQADEFDDPSFYDD</sequence>
<evidence type="ECO:0000256" key="2">
    <source>
        <dbReference type="SAM" id="Coils"/>
    </source>
</evidence>
<feature type="compositionally biased region" description="Low complexity" evidence="3">
    <location>
        <begin position="55"/>
        <end position="70"/>
    </location>
</feature>
<feature type="compositionally biased region" description="Pro residues" evidence="3">
    <location>
        <begin position="77"/>
        <end position="86"/>
    </location>
</feature>
<feature type="compositionally biased region" description="Acidic residues" evidence="3">
    <location>
        <begin position="101"/>
        <end position="111"/>
    </location>
</feature>
<evidence type="ECO:0000256" key="1">
    <source>
        <dbReference type="ARBA" id="ARBA00023054"/>
    </source>
</evidence>
<feature type="region of interest" description="Disordered" evidence="3">
    <location>
        <begin position="964"/>
        <end position="1000"/>
    </location>
</feature>
<feature type="compositionally biased region" description="Polar residues" evidence="3">
    <location>
        <begin position="396"/>
        <end position="406"/>
    </location>
</feature>
<feature type="region of interest" description="Disordered" evidence="3">
    <location>
        <begin position="2498"/>
        <end position="2690"/>
    </location>
</feature>
<name>S3BTR5_OPHP1</name>
<evidence type="ECO:0000256" key="3">
    <source>
        <dbReference type="SAM" id="MobiDB-lite"/>
    </source>
</evidence>
<feature type="compositionally biased region" description="Low complexity" evidence="3">
    <location>
        <begin position="1"/>
        <end position="25"/>
    </location>
</feature>
<feature type="region of interest" description="Disordered" evidence="3">
    <location>
        <begin position="1137"/>
        <end position="1222"/>
    </location>
</feature>
<feature type="region of interest" description="Disordered" evidence="3">
    <location>
        <begin position="1050"/>
        <end position="1088"/>
    </location>
</feature>
<feature type="region of interest" description="Disordered" evidence="3">
    <location>
        <begin position="1291"/>
        <end position="1352"/>
    </location>
</feature>
<feature type="compositionally biased region" description="Acidic residues" evidence="3">
    <location>
        <begin position="1296"/>
        <end position="1307"/>
    </location>
</feature>
<feature type="compositionally biased region" description="Polar residues" evidence="3">
    <location>
        <begin position="2551"/>
        <end position="2562"/>
    </location>
</feature>
<dbReference type="PANTHER" id="PTHR32083">
    <property type="entry name" value="CILIA AND FLAGELLA-ASSOCIATED PROTEIN 58-RELATED"/>
    <property type="match status" value="1"/>
</dbReference>
<feature type="compositionally biased region" description="Acidic residues" evidence="3">
    <location>
        <begin position="2677"/>
        <end position="2690"/>
    </location>
</feature>
<feature type="coiled-coil region" evidence="2">
    <location>
        <begin position="2083"/>
        <end position="2310"/>
    </location>
</feature>
<feature type="compositionally biased region" description="Low complexity" evidence="3">
    <location>
        <begin position="237"/>
        <end position="269"/>
    </location>
</feature>
<feature type="region of interest" description="Disordered" evidence="3">
    <location>
        <begin position="721"/>
        <end position="740"/>
    </location>
</feature>
<dbReference type="OMA" id="WGFAYDK"/>
<organism evidence="4 5">
    <name type="scientific">Ophiostoma piceae (strain UAMH 11346)</name>
    <name type="common">Sap stain fungus</name>
    <dbReference type="NCBI Taxonomy" id="1262450"/>
    <lineage>
        <taxon>Eukaryota</taxon>
        <taxon>Fungi</taxon>
        <taxon>Dikarya</taxon>
        <taxon>Ascomycota</taxon>
        <taxon>Pezizomycotina</taxon>
        <taxon>Sordariomycetes</taxon>
        <taxon>Sordariomycetidae</taxon>
        <taxon>Ophiostomatales</taxon>
        <taxon>Ophiostomataceae</taxon>
        <taxon>Ophiostoma</taxon>
    </lineage>
</organism>
<feature type="compositionally biased region" description="Basic and acidic residues" evidence="3">
    <location>
        <begin position="335"/>
        <end position="356"/>
    </location>
</feature>
<dbReference type="GO" id="GO:0005856">
    <property type="term" value="C:cytoskeleton"/>
    <property type="evidence" value="ECO:0007669"/>
    <property type="project" value="TreeGrafter"/>
</dbReference>
<dbReference type="Proteomes" id="UP000016923">
    <property type="component" value="Unassembled WGS sequence"/>
</dbReference>
<proteinExistence type="predicted"/>
<dbReference type="eggNOG" id="ENOG502QRRG">
    <property type="taxonomic scope" value="Eukaryota"/>
</dbReference>
<feature type="compositionally biased region" description="Basic and acidic residues" evidence="3">
    <location>
        <begin position="826"/>
        <end position="841"/>
    </location>
</feature>
<feature type="compositionally biased region" description="Polar residues" evidence="3">
    <location>
        <begin position="799"/>
        <end position="809"/>
    </location>
</feature>
<feature type="compositionally biased region" description="Acidic residues" evidence="3">
    <location>
        <begin position="165"/>
        <end position="184"/>
    </location>
</feature>
<feature type="region of interest" description="Disordered" evidence="3">
    <location>
        <begin position="776"/>
        <end position="809"/>
    </location>
</feature>
<feature type="coiled-coil region" evidence="2">
    <location>
        <begin position="1820"/>
        <end position="1938"/>
    </location>
</feature>
<feature type="compositionally biased region" description="Basic and acidic residues" evidence="3">
    <location>
        <begin position="1710"/>
        <end position="1724"/>
    </location>
</feature>
<gene>
    <name evidence="4" type="ORF">F503_06193</name>
</gene>
<feature type="compositionally biased region" description="Low complexity" evidence="3">
    <location>
        <begin position="2498"/>
        <end position="2548"/>
    </location>
</feature>
<feature type="compositionally biased region" description="Polar residues" evidence="3">
    <location>
        <begin position="299"/>
        <end position="318"/>
    </location>
</feature>
<feature type="compositionally biased region" description="Low complexity" evidence="3">
    <location>
        <begin position="187"/>
        <end position="206"/>
    </location>
</feature>
<feature type="compositionally biased region" description="Basic residues" evidence="3">
    <location>
        <begin position="319"/>
        <end position="328"/>
    </location>
</feature>
<dbReference type="EMBL" id="KE148159">
    <property type="protein sequence ID" value="EPE04644.1"/>
    <property type="molecule type" value="Genomic_DNA"/>
</dbReference>
<feature type="region of interest" description="Disordered" evidence="3">
    <location>
        <begin position="1410"/>
        <end position="1509"/>
    </location>
</feature>
<dbReference type="STRING" id="1262450.S3BTR5"/>
<accession>S3BTR5</accession>
<feature type="region of interest" description="Disordered" evidence="3">
    <location>
        <begin position="1236"/>
        <end position="1272"/>
    </location>
</feature>
<feature type="region of interest" description="Disordered" evidence="3">
    <location>
        <begin position="826"/>
        <end position="855"/>
    </location>
</feature>
<feature type="region of interest" description="Disordered" evidence="3">
    <location>
        <begin position="870"/>
        <end position="892"/>
    </location>
</feature>
<dbReference type="HOGENOM" id="CLU_001004_0_0_1"/>
<feature type="coiled-coil region" evidence="2">
    <location>
        <begin position="2362"/>
        <end position="2389"/>
    </location>
</feature>
<feature type="region of interest" description="Disordered" evidence="3">
    <location>
        <begin position="1"/>
        <end position="460"/>
    </location>
</feature>
<reference evidence="4 5" key="1">
    <citation type="journal article" date="2013" name="BMC Genomics">
        <title>The genome and transcriptome of the pine saprophyte Ophiostoma piceae, and a comparison with the bark beetle-associated pine pathogen Grosmannia clavigera.</title>
        <authorList>
            <person name="Haridas S."/>
            <person name="Wang Y."/>
            <person name="Lim L."/>
            <person name="Massoumi Alamouti S."/>
            <person name="Jackman S."/>
            <person name="Docking R."/>
            <person name="Robertson G."/>
            <person name="Birol I."/>
            <person name="Bohlmann J."/>
            <person name="Breuil C."/>
        </authorList>
    </citation>
    <scope>NUCLEOTIDE SEQUENCE [LARGE SCALE GENOMIC DNA]</scope>
    <source>
        <strain evidence="4 5">UAMH 11346</strain>
    </source>
</reference>
<feature type="compositionally biased region" description="Polar residues" evidence="3">
    <location>
        <begin position="357"/>
        <end position="383"/>
    </location>
</feature>